<protein>
    <submittedName>
        <fullName evidence="1">Uncharacterized protein</fullName>
    </submittedName>
</protein>
<sequence>MNVLGTPELRLSATQTLIEYSLSPLHQKEAFELMAALEKYQDFPAILLRLCPTQRDDIHMSITLMILKKEMDALCPLDPVEVTKYLLTLLPACQPQTQKCANTLLTHCFMASPLTSQMIIQFVFQALQNVQINAFIPLNLFCLVITDHFEELNSSYYNFIQQILQIVLTNFCNYNCNVKALVISVFTQLLVFEAPFLSNVLNTLFVTFCDNIPDDVEYRMSVCTFCTMLPSMNTKYGSAIPDINNVLKITDVFFHDVHDKVFVEAHEIVLAYVEFYPEQVVQFLINEMPLLYKRCLLTDALIRVEEENEAQRKKDGVLLQDDEVDNSVRGCTFAMFDVINSTFGDDVILPFIQSWVAVFRNEYQVSHDWKCLELLLKFLADSSVYLDTERFLKAMPELAVLPVQNLNSEIPLIKVSCLEYIGYNPLIVSSNSKEIVNQIYQYLLRNIGDTNYTVSCTALHTLAKLADSNVFEEHNDELLKMFVPMVRRAKGQVLFNVCELITNVISLDRDQYIKYQDDIQKELAQAIYENMGSEDLVDMCLTTIFSNVMLFERTTNELSSVLIKLSFDTISNYLGTDDIINQSLRLLSRLYQQNTDFVSNFINTNKDTFFKLFELCLPNDNGKVIEDSFGFLGDIVEKCSQFVLEHKEYFMQVSMKKLKTFKDRTICSVVWYLVMVETFLPHIIKSVLPDILSALIQTLQSKTIDEDVQKNVLLFSAKAISIDPNSVLPFFQLLTNNTFKSVLQIKRKLFVFETLVNFAGVIIKYPDLFLVNKEVLLVVYKTASSAFPELSEVCQKVLSSLSK</sequence>
<dbReference type="AlphaFoldDB" id="A0A0A1TX13"/>
<dbReference type="Gene3D" id="1.25.10.10">
    <property type="entry name" value="Leucine-rich Repeat Variant"/>
    <property type="match status" value="1"/>
</dbReference>
<name>A0A0A1TX13_ENTIV</name>
<dbReference type="OrthoDB" id="27449at2759"/>
<organism evidence="1 2">
    <name type="scientific">Entamoeba invadens IP1</name>
    <dbReference type="NCBI Taxonomy" id="370355"/>
    <lineage>
        <taxon>Eukaryota</taxon>
        <taxon>Amoebozoa</taxon>
        <taxon>Evosea</taxon>
        <taxon>Archamoebae</taxon>
        <taxon>Mastigamoebida</taxon>
        <taxon>Entamoebidae</taxon>
        <taxon>Entamoeba</taxon>
    </lineage>
</organism>
<dbReference type="GeneID" id="14884789"/>
<dbReference type="VEuPathDB" id="AmoebaDB:EIN_281690"/>
<dbReference type="InterPro" id="IPR016024">
    <property type="entry name" value="ARM-type_fold"/>
</dbReference>
<dbReference type="InterPro" id="IPR011989">
    <property type="entry name" value="ARM-like"/>
</dbReference>
<evidence type="ECO:0000313" key="2">
    <source>
        <dbReference type="Proteomes" id="UP000014680"/>
    </source>
</evidence>
<dbReference type="OMA" id="VIKNMYA"/>
<accession>A0A0A1TX13</accession>
<dbReference type="RefSeq" id="XP_004185144.1">
    <property type="nucleotide sequence ID" value="XM_004185096.1"/>
</dbReference>
<evidence type="ECO:0000313" key="1">
    <source>
        <dbReference type="EMBL" id="ELP85798.1"/>
    </source>
</evidence>
<keyword evidence="2" id="KW-1185">Reference proteome</keyword>
<dbReference type="KEGG" id="eiv:EIN_281690"/>
<dbReference type="EMBL" id="KB207030">
    <property type="protein sequence ID" value="ELP85798.1"/>
    <property type="molecule type" value="Genomic_DNA"/>
</dbReference>
<dbReference type="SUPFAM" id="SSF48371">
    <property type="entry name" value="ARM repeat"/>
    <property type="match status" value="1"/>
</dbReference>
<proteinExistence type="predicted"/>
<reference evidence="1 2" key="1">
    <citation type="submission" date="2012-10" db="EMBL/GenBank/DDBJ databases">
        <authorList>
            <person name="Zafar N."/>
            <person name="Inman J."/>
            <person name="Hall N."/>
            <person name="Lorenzi H."/>
            <person name="Caler E."/>
        </authorList>
    </citation>
    <scope>NUCLEOTIDE SEQUENCE [LARGE SCALE GENOMIC DNA]</scope>
    <source>
        <strain evidence="1 2">IP1</strain>
    </source>
</reference>
<gene>
    <name evidence="1" type="ORF">EIN_281690</name>
</gene>
<dbReference type="Proteomes" id="UP000014680">
    <property type="component" value="Unassembled WGS sequence"/>
</dbReference>